<sequence>MSGLPEELRLYLAEHGVEVVGSRRIDHGTQYRLVRGGEEATLNVYDTGRVLEGGRATGLRELLRGWRESRQGGPARRVRGSAAPGPNPLPRIGIDEAGKGEYLGPLVVAGVRLSGAGDDLRLRELGVRDSKALGAERVRRLARAVVEELGGEAVRVISLAPREYGRRREEAGGNVNRLLAELNLEIVRSLAREGVRAVVVDSFGERARSYIEGGLPPGLRLEVRPRAEDDVAVAAASVLARARYLEEMEALSRRVGVELPRGSSERALEVARRVYEERGEEGLAEVAKLHFATTERVRQPAGEQRRGGITS</sequence>
<evidence type="ECO:0000256" key="14">
    <source>
        <dbReference type="SAM" id="MobiDB-lite"/>
    </source>
</evidence>
<feature type="binding site" evidence="12">
    <location>
        <position position="96"/>
    </location>
    <ligand>
        <name>a divalent metal cation</name>
        <dbReference type="ChEBI" id="CHEBI:60240"/>
    </ligand>
</feature>
<evidence type="ECO:0000256" key="7">
    <source>
        <dbReference type="ARBA" id="ARBA00022722"/>
    </source>
</evidence>
<evidence type="ECO:0000313" key="17">
    <source>
        <dbReference type="Proteomes" id="UP000006637"/>
    </source>
</evidence>
<dbReference type="Proteomes" id="UP000006637">
    <property type="component" value="Chromosome"/>
</dbReference>
<dbReference type="InterPro" id="IPR024567">
    <property type="entry name" value="RNase_HII/HIII_dom"/>
</dbReference>
<dbReference type="InterPro" id="IPR012337">
    <property type="entry name" value="RNaseH-like_sf"/>
</dbReference>
<evidence type="ECO:0000256" key="12">
    <source>
        <dbReference type="PROSITE-ProRule" id="PRU01319"/>
    </source>
</evidence>
<dbReference type="Pfam" id="PF01351">
    <property type="entry name" value="RNase_HII"/>
    <property type="match status" value="1"/>
</dbReference>
<dbReference type="STRING" id="266117.Rxyl_0795"/>
<keyword evidence="8 12" id="KW-0479">Metal-binding</keyword>
<dbReference type="PIRSF" id="PIRSF037748">
    <property type="entry name" value="RnhC"/>
    <property type="match status" value="1"/>
</dbReference>
<evidence type="ECO:0000313" key="16">
    <source>
        <dbReference type="EMBL" id="ABG03763.1"/>
    </source>
</evidence>
<reference evidence="16 17" key="1">
    <citation type="submission" date="2006-06" db="EMBL/GenBank/DDBJ databases">
        <title>Complete sequence of Rubrobacter xylanophilus DSM 9941.</title>
        <authorList>
            <consortium name="US DOE Joint Genome Institute"/>
            <person name="Copeland A."/>
            <person name="Lucas S."/>
            <person name="Lapidus A."/>
            <person name="Barry K."/>
            <person name="Detter J.C."/>
            <person name="Glavina del Rio T."/>
            <person name="Hammon N."/>
            <person name="Israni S."/>
            <person name="Dalin E."/>
            <person name="Tice H."/>
            <person name="Pitluck S."/>
            <person name="Munk A.C."/>
            <person name="Brettin T."/>
            <person name="Bruce D."/>
            <person name="Han C."/>
            <person name="Tapia R."/>
            <person name="Gilna P."/>
            <person name="Schmutz J."/>
            <person name="Larimer F."/>
            <person name="Land M."/>
            <person name="Hauser L."/>
            <person name="Kyrpides N."/>
            <person name="Lykidis A."/>
            <person name="da Costa M.S."/>
            <person name="Rainey F.A."/>
            <person name="Empadinhas N."/>
            <person name="Jolivet E."/>
            <person name="Battista J.R."/>
            <person name="Richardson P."/>
        </authorList>
    </citation>
    <scope>NUCLEOTIDE SEQUENCE [LARGE SCALE GENOMIC DNA]</scope>
    <source>
        <strain evidence="17">DSM 9941 / NBRC 16129 / PRD-1</strain>
    </source>
</reference>
<dbReference type="EMBL" id="CP000386">
    <property type="protein sequence ID" value="ABG03763.1"/>
    <property type="molecule type" value="Genomic_DNA"/>
</dbReference>
<dbReference type="SUPFAM" id="SSF53098">
    <property type="entry name" value="Ribonuclease H-like"/>
    <property type="match status" value="1"/>
</dbReference>
<dbReference type="CDD" id="cd06590">
    <property type="entry name" value="RNase_HII_bacteria_HIII_like"/>
    <property type="match status" value="1"/>
</dbReference>
<comment type="cofactor">
    <cofactor evidence="2">
        <name>Mg(2+)</name>
        <dbReference type="ChEBI" id="CHEBI:18420"/>
    </cofactor>
</comment>
<evidence type="ECO:0000256" key="1">
    <source>
        <dbReference type="ARBA" id="ARBA00000077"/>
    </source>
</evidence>
<evidence type="ECO:0000256" key="3">
    <source>
        <dbReference type="ARBA" id="ARBA00004065"/>
    </source>
</evidence>
<dbReference type="EC" id="3.1.26.4" evidence="13"/>
<dbReference type="GO" id="GO:0046872">
    <property type="term" value="F:metal ion binding"/>
    <property type="evidence" value="ECO:0007669"/>
    <property type="project" value="UniProtKB-KW"/>
</dbReference>
<dbReference type="PANTHER" id="PTHR10954">
    <property type="entry name" value="RIBONUCLEASE H2 SUBUNIT A"/>
    <property type="match status" value="1"/>
</dbReference>
<feature type="domain" description="RNase H type-2" evidence="15">
    <location>
        <begin position="89"/>
        <end position="303"/>
    </location>
</feature>
<feature type="region of interest" description="Disordered" evidence="14">
    <location>
        <begin position="70"/>
        <end position="89"/>
    </location>
</feature>
<evidence type="ECO:0000256" key="11">
    <source>
        <dbReference type="ARBA" id="ARBA00022842"/>
    </source>
</evidence>
<dbReference type="Gene3D" id="3.30.420.10">
    <property type="entry name" value="Ribonuclease H-like superfamily/Ribonuclease H"/>
    <property type="match status" value="1"/>
</dbReference>
<proteinExistence type="inferred from homology"/>
<dbReference type="KEGG" id="rxy:Rxyl_0795"/>
<evidence type="ECO:0000256" key="5">
    <source>
        <dbReference type="ARBA" id="ARBA00008378"/>
    </source>
</evidence>
<comment type="catalytic activity">
    <reaction evidence="1 12 13">
        <text>Endonucleolytic cleavage to 5'-phosphomonoester.</text>
        <dbReference type="EC" id="3.1.26.4"/>
    </reaction>
</comment>
<evidence type="ECO:0000256" key="10">
    <source>
        <dbReference type="ARBA" id="ARBA00022801"/>
    </source>
</evidence>
<keyword evidence="9 12" id="KW-0255">Endonuclease</keyword>
<dbReference type="InterPro" id="IPR036397">
    <property type="entry name" value="RNaseH_sf"/>
</dbReference>
<dbReference type="InterPro" id="IPR004641">
    <property type="entry name" value="RNase_HIII"/>
</dbReference>
<dbReference type="GO" id="GO:0005737">
    <property type="term" value="C:cytoplasm"/>
    <property type="evidence" value="ECO:0007669"/>
    <property type="project" value="UniProtKB-SubCell"/>
</dbReference>
<keyword evidence="17" id="KW-1185">Reference proteome</keyword>
<dbReference type="InterPro" id="IPR001352">
    <property type="entry name" value="RNase_HII/HIII"/>
</dbReference>
<protein>
    <recommendedName>
        <fullName evidence="13">Ribonuclease</fullName>
        <ecNumber evidence="13">3.1.26.4</ecNumber>
    </recommendedName>
</protein>
<dbReference type="GO" id="GO:0043137">
    <property type="term" value="P:DNA replication, removal of RNA primer"/>
    <property type="evidence" value="ECO:0007669"/>
    <property type="project" value="TreeGrafter"/>
</dbReference>
<keyword evidence="6" id="KW-0963">Cytoplasm</keyword>
<comment type="function">
    <text evidence="3 13">Endonuclease that specifically degrades the RNA of RNA-DNA hybrids.</text>
</comment>
<dbReference type="AlphaFoldDB" id="Q1AXW5"/>
<organism evidence="16 17">
    <name type="scientific">Rubrobacter xylanophilus (strain DSM 9941 / JCM 11954 / NBRC 16129 / PRD-1)</name>
    <dbReference type="NCBI Taxonomy" id="266117"/>
    <lineage>
        <taxon>Bacteria</taxon>
        <taxon>Bacillati</taxon>
        <taxon>Actinomycetota</taxon>
        <taxon>Rubrobacteria</taxon>
        <taxon>Rubrobacterales</taxon>
        <taxon>Rubrobacteraceae</taxon>
        <taxon>Rubrobacter</taxon>
    </lineage>
</organism>
<name>Q1AXW5_RUBXD</name>
<keyword evidence="11" id="KW-0460">Magnesium</keyword>
<evidence type="ECO:0000259" key="15">
    <source>
        <dbReference type="PROSITE" id="PS51975"/>
    </source>
</evidence>
<evidence type="ECO:0000256" key="9">
    <source>
        <dbReference type="ARBA" id="ARBA00022759"/>
    </source>
</evidence>
<dbReference type="PROSITE" id="PS51975">
    <property type="entry name" value="RNASE_H_2"/>
    <property type="match status" value="1"/>
</dbReference>
<dbReference type="PhylomeDB" id="Q1AXW5"/>
<dbReference type="PANTHER" id="PTHR10954:SF23">
    <property type="entry name" value="RIBONUCLEASE"/>
    <property type="match status" value="1"/>
</dbReference>
<dbReference type="GO" id="GO:0004523">
    <property type="term" value="F:RNA-DNA hybrid ribonuclease activity"/>
    <property type="evidence" value="ECO:0007669"/>
    <property type="project" value="UniProtKB-UniRule"/>
</dbReference>
<keyword evidence="7 12" id="KW-0540">Nuclease</keyword>
<evidence type="ECO:0000256" key="2">
    <source>
        <dbReference type="ARBA" id="ARBA00001946"/>
    </source>
</evidence>
<evidence type="ECO:0000256" key="4">
    <source>
        <dbReference type="ARBA" id="ARBA00004496"/>
    </source>
</evidence>
<feature type="binding site" evidence="12">
    <location>
        <position position="95"/>
    </location>
    <ligand>
        <name>a divalent metal cation</name>
        <dbReference type="ChEBI" id="CHEBI:60240"/>
    </ligand>
</feature>
<dbReference type="GO" id="GO:0006298">
    <property type="term" value="P:mismatch repair"/>
    <property type="evidence" value="ECO:0007669"/>
    <property type="project" value="TreeGrafter"/>
</dbReference>
<dbReference type="eggNOG" id="COG1039">
    <property type="taxonomic scope" value="Bacteria"/>
</dbReference>
<evidence type="ECO:0000256" key="6">
    <source>
        <dbReference type="ARBA" id="ARBA00022490"/>
    </source>
</evidence>
<dbReference type="GO" id="GO:0003723">
    <property type="term" value="F:RNA binding"/>
    <property type="evidence" value="ECO:0007669"/>
    <property type="project" value="UniProtKB-UniRule"/>
</dbReference>
<feature type="binding site" evidence="12">
    <location>
        <position position="201"/>
    </location>
    <ligand>
        <name>a divalent metal cation</name>
        <dbReference type="ChEBI" id="CHEBI:60240"/>
    </ligand>
</feature>
<comment type="subcellular location">
    <subcellularLocation>
        <location evidence="4">Cytoplasm</location>
    </subcellularLocation>
</comment>
<evidence type="ECO:0000256" key="13">
    <source>
        <dbReference type="RuleBase" id="RU003515"/>
    </source>
</evidence>
<dbReference type="GO" id="GO:0032299">
    <property type="term" value="C:ribonuclease H2 complex"/>
    <property type="evidence" value="ECO:0007669"/>
    <property type="project" value="TreeGrafter"/>
</dbReference>
<accession>Q1AXW5</accession>
<dbReference type="RefSeq" id="WP_011563781.1">
    <property type="nucleotide sequence ID" value="NC_008148.1"/>
</dbReference>
<keyword evidence="10 12" id="KW-0378">Hydrolase</keyword>
<evidence type="ECO:0000256" key="8">
    <source>
        <dbReference type="ARBA" id="ARBA00022723"/>
    </source>
</evidence>
<gene>
    <name evidence="16" type="ordered locus">Rxyl_0795</name>
</gene>
<comment type="cofactor">
    <cofactor evidence="12">
        <name>Mn(2+)</name>
        <dbReference type="ChEBI" id="CHEBI:29035"/>
    </cofactor>
    <cofactor evidence="12">
        <name>Mg(2+)</name>
        <dbReference type="ChEBI" id="CHEBI:18420"/>
    </cofactor>
    <text evidence="12">Manganese or magnesium. Binds 1 divalent metal ion per monomer in the absence of substrate. May bind a second metal ion after substrate binding.</text>
</comment>
<dbReference type="HOGENOM" id="CLU_059546_3_0_11"/>
<comment type="similarity">
    <text evidence="5">Belongs to the RNase HII family. RnhC subfamily.</text>
</comment>